<dbReference type="GO" id="GO:0005737">
    <property type="term" value="C:cytoplasm"/>
    <property type="evidence" value="ECO:0007669"/>
    <property type="project" value="UniProtKB-ARBA"/>
</dbReference>
<dbReference type="InterPro" id="IPR036005">
    <property type="entry name" value="Creatinase/aminopeptidase-like"/>
</dbReference>
<reference evidence="7 8" key="1">
    <citation type="journal article" date="2010" name="Stand. Genomic Sci.">
        <title>Complete genome sequence of Spirochaeta smaragdinae type strain (SEBR 4228).</title>
        <authorList>
            <person name="Mavromatis K."/>
            <person name="Yasawong M."/>
            <person name="Chertkov O."/>
            <person name="Lapidus A."/>
            <person name="Lucas S."/>
            <person name="Nolan M."/>
            <person name="Del Rio T.G."/>
            <person name="Tice H."/>
            <person name="Cheng J.F."/>
            <person name="Pitluck S."/>
            <person name="Liolios K."/>
            <person name="Ivanova N."/>
            <person name="Tapia R."/>
            <person name="Han C."/>
            <person name="Bruce D."/>
            <person name="Goodwin L."/>
            <person name="Pati A."/>
            <person name="Chen A."/>
            <person name="Palaniappan K."/>
            <person name="Land M."/>
            <person name="Hauser L."/>
            <person name="Chang Y.J."/>
            <person name="Jeffries C.D."/>
            <person name="Detter J.C."/>
            <person name="Rohde M."/>
            <person name="Brambilla E."/>
            <person name="Spring S."/>
            <person name="Goker M."/>
            <person name="Sikorski J."/>
            <person name="Woyke T."/>
            <person name="Bristow J."/>
            <person name="Eisen J.A."/>
            <person name="Markowitz V."/>
            <person name="Hugenholtz P."/>
            <person name="Klenk H.P."/>
            <person name="Kyrpides N.C."/>
        </authorList>
    </citation>
    <scope>NUCLEOTIDE SEQUENCE [LARGE SCALE GENOMIC DNA]</scope>
    <source>
        <strain evidence="8">DSM 11293 / JCM 15392 / SEBR 4228</strain>
    </source>
</reference>
<accession>E1RA77</accession>
<evidence type="ECO:0000256" key="2">
    <source>
        <dbReference type="ARBA" id="ARBA00022723"/>
    </source>
</evidence>
<keyword evidence="2" id="KW-0479">Metal-binding</keyword>
<proteinExistence type="inferred from homology"/>
<dbReference type="InterPro" id="IPR029149">
    <property type="entry name" value="Creatin/AminoP/Spt16_N"/>
</dbReference>
<dbReference type="EMBL" id="CP002116">
    <property type="protein sequence ID" value="ADK79368.1"/>
    <property type="molecule type" value="Genomic_DNA"/>
</dbReference>
<evidence type="ECO:0000256" key="1">
    <source>
        <dbReference type="ARBA" id="ARBA00008766"/>
    </source>
</evidence>
<keyword evidence="3" id="KW-0378">Hydrolase</keyword>
<dbReference type="GO" id="GO:0046872">
    <property type="term" value="F:metal ion binding"/>
    <property type="evidence" value="ECO:0007669"/>
    <property type="project" value="UniProtKB-KW"/>
</dbReference>
<dbReference type="eggNOG" id="COG0006">
    <property type="taxonomic scope" value="Bacteria"/>
</dbReference>
<dbReference type="Gene3D" id="3.40.350.10">
    <property type="entry name" value="Creatinase/prolidase N-terminal domain"/>
    <property type="match status" value="2"/>
</dbReference>
<dbReference type="KEGG" id="ssm:Spirs_0211"/>
<dbReference type="InterPro" id="IPR000587">
    <property type="entry name" value="Creatinase_N"/>
</dbReference>
<dbReference type="PANTHER" id="PTHR43763:SF6">
    <property type="entry name" value="XAA-PRO AMINOPEPTIDASE 1"/>
    <property type="match status" value="1"/>
</dbReference>
<evidence type="ECO:0000256" key="3">
    <source>
        <dbReference type="ARBA" id="ARBA00022801"/>
    </source>
</evidence>
<evidence type="ECO:0000259" key="5">
    <source>
        <dbReference type="Pfam" id="PF01321"/>
    </source>
</evidence>
<dbReference type="Gene3D" id="3.90.230.10">
    <property type="entry name" value="Creatinase/methionine aminopeptidase superfamily"/>
    <property type="match status" value="1"/>
</dbReference>
<feature type="domain" description="Peptidase M24" evidence="4">
    <location>
        <begin position="310"/>
        <end position="522"/>
    </location>
</feature>
<dbReference type="SUPFAM" id="SSF55920">
    <property type="entry name" value="Creatinase/aminopeptidase"/>
    <property type="match status" value="1"/>
</dbReference>
<dbReference type="CDD" id="cd01085">
    <property type="entry name" value="APP"/>
    <property type="match status" value="1"/>
</dbReference>
<dbReference type="FunFam" id="3.90.230.10:FF:000009">
    <property type="entry name" value="xaa-Pro aminopeptidase 2"/>
    <property type="match status" value="1"/>
</dbReference>
<dbReference type="InterPro" id="IPR050422">
    <property type="entry name" value="X-Pro_aminopeptidase_P"/>
</dbReference>
<dbReference type="RefSeq" id="WP_013252832.1">
    <property type="nucleotide sequence ID" value="NC_014364.1"/>
</dbReference>
<dbReference type="Pfam" id="PF00557">
    <property type="entry name" value="Peptidase_M24"/>
    <property type="match status" value="1"/>
</dbReference>
<keyword evidence="8" id="KW-1185">Reference proteome</keyword>
<sequence>MNNPVLPRLSALRREMEERALQAVVFFGTDPHQSEYAAPRWKDRLWMSGFSGSAGTVVVTETEAALWTDSRYWLQATDQLDGSGIVLMADGDPSVPSLPDWLISKLSPGARVGVDYQTLSVASERRLSHILGTKGIALVSFESLLNDLWTDRPARPCEPLYAIDLHYVGKSRDQKITLLRDAAKNVGADAMFLSALDEIAWLLNLRGNDIAYNPFFFSYLLIRETDTLLFADIHAVSKELEELLAEEHITLKAYEAVGEMLREFEGTLFVDPASFSMALKGALSPGVRIVEEQSPVAALKARKEAVEVEGFRHALRKDGVALVRFWMRLERMLERGDGDEISVASLLYEERSRMPGFVGESFAPIVGFAEHGAVVHYSATKESAIPVTGRGLLLIDSGGQYIEGTTDITRVFAVGKATEEEIFDYTTVLKAHISLATAIFPIGTVGTRLDAMARRPMWEAGLNYGHGTGHGVGAFLGVHEGPQSISTKLLPVPIEPGMVCSNEPGVYREGKHGIRIENLILAVEKFNTPFGRFLGFETLTPFPFECKLIDVSLLTEGERQWVDRYHAWVFELLSSELNPQERSFLAAKTGVV</sequence>
<evidence type="ECO:0000313" key="8">
    <source>
        <dbReference type="Proteomes" id="UP000002318"/>
    </source>
</evidence>
<protein>
    <submittedName>
        <fullName evidence="7">Peptidase M24</fullName>
    </submittedName>
</protein>
<evidence type="ECO:0000313" key="7">
    <source>
        <dbReference type="EMBL" id="ADK79368.1"/>
    </source>
</evidence>
<dbReference type="InterPro" id="IPR033740">
    <property type="entry name" value="Pept_M24B"/>
</dbReference>
<name>E1RA77_SEDSS</name>
<dbReference type="Pfam" id="PF16189">
    <property type="entry name" value="Creatinase_N_2"/>
    <property type="match status" value="1"/>
</dbReference>
<feature type="domain" description="Peptidase M24 C-terminal" evidence="6">
    <location>
        <begin position="533"/>
        <end position="589"/>
    </location>
</feature>
<dbReference type="Proteomes" id="UP000002318">
    <property type="component" value="Chromosome"/>
</dbReference>
<dbReference type="InterPro" id="IPR000994">
    <property type="entry name" value="Pept_M24"/>
</dbReference>
<dbReference type="STRING" id="573413.Spirs_0211"/>
<dbReference type="PANTHER" id="PTHR43763">
    <property type="entry name" value="XAA-PRO AMINOPEPTIDASE 1"/>
    <property type="match status" value="1"/>
</dbReference>
<dbReference type="HOGENOM" id="CLU_011781_2_4_12"/>
<comment type="similarity">
    <text evidence="1">Belongs to the peptidase M24B family.</text>
</comment>
<dbReference type="InterPro" id="IPR032416">
    <property type="entry name" value="Peptidase_M24_C"/>
</dbReference>
<dbReference type="Pfam" id="PF01321">
    <property type="entry name" value="Creatinase_N"/>
    <property type="match status" value="1"/>
</dbReference>
<dbReference type="SUPFAM" id="SSF53092">
    <property type="entry name" value="Creatinase/prolidase N-terminal domain"/>
    <property type="match status" value="1"/>
</dbReference>
<organism evidence="7 8">
    <name type="scientific">Sediminispirochaeta smaragdinae (strain DSM 11293 / JCM 15392 / SEBR 4228)</name>
    <name type="common">Spirochaeta smaragdinae</name>
    <dbReference type="NCBI Taxonomy" id="573413"/>
    <lineage>
        <taxon>Bacteria</taxon>
        <taxon>Pseudomonadati</taxon>
        <taxon>Spirochaetota</taxon>
        <taxon>Spirochaetia</taxon>
        <taxon>Spirochaetales</taxon>
        <taxon>Spirochaetaceae</taxon>
        <taxon>Sediminispirochaeta</taxon>
    </lineage>
</organism>
<dbReference type="AlphaFoldDB" id="E1RA77"/>
<dbReference type="GO" id="GO:0070006">
    <property type="term" value="F:metalloaminopeptidase activity"/>
    <property type="evidence" value="ECO:0007669"/>
    <property type="project" value="InterPro"/>
</dbReference>
<evidence type="ECO:0000259" key="6">
    <source>
        <dbReference type="Pfam" id="PF16188"/>
    </source>
</evidence>
<dbReference type="OrthoDB" id="9806388at2"/>
<evidence type="ECO:0000259" key="4">
    <source>
        <dbReference type="Pfam" id="PF00557"/>
    </source>
</evidence>
<gene>
    <name evidence="7" type="ordered locus">Spirs_0211</name>
</gene>
<dbReference type="Pfam" id="PF16188">
    <property type="entry name" value="Peptidase_M24_C"/>
    <property type="match status" value="1"/>
</dbReference>
<feature type="domain" description="Creatinase N-terminal" evidence="5">
    <location>
        <begin position="8"/>
        <end position="147"/>
    </location>
</feature>